<feature type="non-terminal residue" evidence="1">
    <location>
        <position position="1"/>
    </location>
</feature>
<dbReference type="AlphaFoldDB" id="A0A0F9A1K1"/>
<sequence length="119" mass="14364">IIDIRRNNKSQLAGFTKEIDLKFFLKKIAKIKYIYLNSFAPEELLLKNYRSKKFNWIQFEEKYLDQIKNYGEWEDFDIDILQDGCLLCSESLPSKCHRRLFAEFLFSKFKDKSIQIVHL</sequence>
<evidence type="ECO:0008006" key="2">
    <source>
        <dbReference type="Google" id="ProtNLM"/>
    </source>
</evidence>
<comment type="caution">
    <text evidence="1">The sequence shown here is derived from an EMBL/GenBank/DDBJ whole genome shotgun (WGS) entry which is preliminary data.</text>
</comment>
<reference evidence="1" key="1">
    <citation type="journal article" date="2015" name="Nature">
        <title>Complex archaea that bridge the gap between prokaryotes and eukaryotes.</title>
        <authorList>
            <person name="Spang A."/>
            <person name="Saw J.H."/>
            <person name="Jorgensen S.L."/>
            <person name="Zaremba-Niedzwiedzka K."/>
            <person name="Martijn J."/>
            <person name="Lind A.E."/>
            <person name="van Eijk R."/>
            <person name="Schleper C."/>
            <person name="Guy L."/>
            <person name="Ettema T.J."/>
        </authorList>
    </citation>
    <scope>NUCLEOTIDE SEQUENCE</scope>
</reference>
<dbReference type="InterPro" id="IPR007438">
    <property type="entry name" value="DUF488"/>
</dbReference>
<gene>
    <name evidence="1" type="ORF">LCGC14_2626900</name>
</gene>
<protein>
    <recommendedName>
        <fullName evidence="2">DUF488 domain-containing protein</fullName>
    </recommendedName>
</protein>
<dbReference type="Pfam" id="PF04343">
    <property type="entry name" value="DUF488"/>
    <property type="match status" value="1"/>
</dbReference>
<evidence type="ECO:0000313" key="1">
    <source>
        <dbReference type="EMBL" id="KKL01615.1"/>
    </source>
</evidence>
<accession>A0A0F9A1K1</accession>
<organism evidence="1">
    <name type="scientific">marine sediment metagenome</name>
    <dbReference type="NCBI Taxonomy" id="412755"/>
    <lineage>
        <taxon>unclassified sequences</taxon>
        <taxon>metagenomes</taxon>
        <taxon>ecological metagenomes</taxon>
    </lineage>
</organism>
<name>A0A0F9A1K1_9ZZZZ</name>
<proteinExistence type="predicted"/>
<dbReference type="EMBL" id="LAZR01044962">
    <property type="protein sequence ID" value="KKL01615.1"/>
    <property type="molecule type" value="Genomic_DNA"/>
</dbReference>